<organism evidence="2 3">
    <name type="scientific">Laodelphax striatellus</name>
    <name type="common">Small brown planthopper</name>
    <name type="synonym">Delphax striatella</name>
    <dbReference type="NCBI Taxonomy" id="195883"/>
    <lineage>
        <taxon>Eukaryota</taxon>
        <taxon>Metazoa</taxon>
        <taxon>Ecdysozoa</taxon>
        <taxon>Arthropoda</taxon>
        <taxon>Hexapoda</taxon>
        <taxon>Insecta</taxon>
        <taxon>Pterygota</taxon>
        <taxon>Neoptera</taxon>
        <taxon>Paraneoptera</taxon>
        <taxon>Hemiptera</taxon>
        <taxon>Auchenorrhyncha</taxon>
        <taxon>Fulgoroidea</taxon>
        <taxon>Delphacidae</taxon>
        <taxon>Criomorphinae</taxon>
        <taxon>Laodelphax</taxon>
    </lineage>
</organism>
<comment type="caution">
    <text evidence="2">The sequence shown here is derived from an EMBL/GenBank/DDBJ whole genome shotgun (WGS) entry which is preliminary data.</text>
</comment>
<feature type="compositionally biased region" description="Polar residues" evidence="1">
    <location>
        <begin position="65"/>
        <end position="74"/>
    </location>
</feature>
<name>A0A482WZV5_LAOST</name>
<dbReference type="Proteomes" id="UP000291343">
    <property type="component" value="Unassembled WGS sequence"/>
</dbReference>
<protein>
    <submittedName>
        <fullName evidence="2">Uncharacterized protein</fullName>
    </submittedName>
</protein>
<dbReference type="AlphaFoldDB" id="A0A482WZV5"/>
<keyword evidence="3" id="KW-1185">Reference proteome</keyword>
<dbReference type="EMBL" id="QKKF02020956">
    <property type="protein sequence ID" value="RZF39003.1"/>
    <property type="molecule type" value="Genomic_DNA"/>
</dbReference>
<proteinExistence type="predicted"/>
<evidence type="ECO:0000313" key="3">
    <source>
        <dbReference type="Proteomes" id="UP000291343"/>
    </source>
</evidence>
<sequence>MKARISTTNLEEIGGAFLDTLSTKRSELTKPKFTKKKKLEVIPGKSVSAAIVTDVMAPSEGGISGNSPHSTTNRSQKKRQMVSKLPTFFKKSKFTPGTGDSDEEDGLLQEADEFQQDMEADQNILGIATGQKTIAEALNLEEVKKEEGEFVVFEYEGEYFPGKILKFTDKTVEISALQKSLKSWKWPEKQDIHSYDWQDVVGHINEPKLISKQGFYSVPELERIWIS</sequence>
<gene>
    <name evidence="2" type="ORF">LSTR_LSTR003746</name>
</gene>
<reference evidence="2 3" key="1">
    <citation type="journal article" date="2017" name="Gigascience">
        <title>Genome sequence of the small brown planthopper, Laodelphax striatellus.</title>
        <authorList>
            <person name="Zhu J."/>
            <person name="Jiang F."/>
            <person name="Wang X."/>
            <person name="Yang P."/>
            <person name="Bao Y."/>
            <person name="Zhao W."/>
            <person name="Wang W."/>
            <person name="Lu H."/>
            <person name="Wang Q."/>
            <person name="Cui N."/>
            <person name="Li J."/>
            <person name="Chen X."/>
            <person name="Luo L."/>
            <person name="Yu J."/>
            <person name="Kang L."/>
            <person name="Cui F."/>
        </authorList>
    </citation>
    <scope>NUCLEOTIDE SEQUENCE [LARGE SCALE GENOMIC DNA]</scope>
    <source>
        <strain evidence="2">Lst14</strain>
    </source>
</reference>
<feature type="region of interest" description="Disordered" evidence="1">
    <location>
        <begin position="58"/>
        <end position="80"/>
    </location>
</feature>
<dbReference type="InParanoid" id="A0A482WZV5"/>
<evidence type="ECO:0000256" key="1">
    <source>
        <dbReference type="SAM" id="MobiDB-lite"/>
    </source>
</evidence>
<evidence type="ECO:0000313" key="2">
    <source>
        <dbReference type="EMBL" id="RZF39003.1"/>
    </source>
</evidence>
<accession>A0A482WZV5</accession>
<dbReference type="OrthoDB" id="7397676at2759"/>